<evidence type="ECO:0000256" key="1">
    <source>
        <dbReference type="SAM" id="Coils"/>
    </source>
</evidence>
<sequence>MGTLIELIAVVLIFSIPLAGILTSHLRKSKKIQAEIIRDQLELERIKQQNYLLETEKLRLELEKMKKKDYTEESDPKDIHI</sequence>
<accession>A0ABT2WH06</accession>
<evidence type="ECO:0000313" key="3">
    <source>
        <dbReference type="EMBL" id="MCU9594975.1"/>
    </source>
</evidence>
<keyword evidence="4" id="KW-1185">Reference proteome</keyword>
<keyword evidence="1" id="KW-0175">Coiled coil</keyword>
<keyword evidence="2" id="KW-0472">Membrane</keyword>
<name>A0ABT2WH06_9BACI</name>
<dbReference type="Proteomes" id="UP001208656">
    <property type="component" value="Unassembled WGS sequence"/>
</dbReference>
<dbReference type="RefSeq" id="WP_263061910.1">
    <property type="nucleotide sequence ID" value="NZ_JAOUSE010000035.1"/>
</dbReference>
<feature type="coiled-coil region" evidence="1">
    <location>
        <begin position="29"/>
        <end position="73"/>
    </location>
</feature>
<proteinExistence type="predicted"/>
<evidence type="ECO:0000256" key="2">
    <source>
        <dbReference type="SAM" id="Phobius"/>
    </source>
</evidence>
<dbReference type="EMBL" id="JAOUSE010000035">
    <property type="protein sequence ID" value="MCU9594975.1"/>
    <property type="molecule type" value="Genomic_DNA"/>
</dbReference>
<gene>
    <name evidence="3" type="ORF">OEV82_11045</name>
</gene>
<evidence type="ECO:0000313" key="4">
    <source>
        <dbReference type="Proteomes" id="UP001208656"/>
    </source>
</evidence>
<organism evidence="3 4">
    <name type="scientific">Pallidibacillus thermolactis</name>
    <dbReference type="NCBI Taxonomy" id="251051"/>
    <lineage>
        <taxon>Bacteria</taxon>
        <taxon>Bacillati</taxon>
        <taxon>Bacillota</taxon>
        <taxon>Bacilli</taxon>
        <taxon>Bacillales</taxon>
        <taxon>Bacillaceae</taxon>
        <taxon>Pallidibacillus</taxon>
    </lineage>
</organism>
<protein>
    <submittedName>
        <fullName evidence="3">Type II secretion system GspH family protein</fullName>
    </submittedName>
</protein>
<reference evidence="3 4" key="1">
    <citation type="submission" date="2022-10" db="EMBL/GenBank/DDBJ databases">
        <title>Description of Fervidibacillus gen. nov. in the family Fervidibacillaceae fam. nov. with two species, Fervidibacillus albus sp. nov., and Fervidibacillus halotolerans sp. nov., isolated from tidal flat sediments.</title>
        <authorList>
            <person name="Kwon K.K."/>
            <person name="Yang S.-H."/>
        </authorList>
    </citation>
    <scope>NUCLEOTIDE SEQUENCE [LARGE SCALE GENOMIC DNA]</scope>
    <source>
        <strain evidence="3 4">DSM 23332</strain>
    </source>
</reference>
<comment type="caution">
    <text evidence="3">The sequence shown here is derived from an EMBL/GenBank/DDBJ whole genome shotgun (WGS) entry which is preliminary data.</text>
</comment>
<keyword evidence="2" id="KW-0812">Transmembrane</keyword>
<keyword evidence="2" id="KW-1133">Transmembrane helix</keyword>
<feature type="transmembrane region" description="Helical" evidence="2">
    <location>
        <begin position="6"/>
        <end position="26"/>
    </location>
</feature>